<evidence type="ECO:0000256" key="3">
    <source>
        <dbReference type="ARBA" id="ARBA00012608"/>
    </source>
</evidence>
<dbReference type="PANTHER" id="PTHR22912">
    <property type="entry name" value="DISULFIDE OXIDOREDUCTASE"/>
    <property type="match status" value="1"/>
</dbReference>
<keyword evidence="9 14" id="KW-0520">NAD</keyword>
<keyword evidence="7 14" id="KW-0274">FAD</keyword>
<dbReference type="GO" id="GO:0005737">
    <property type="term" value="C:cytoplasm"/>
    <property type="evidence" value="ECO:0007669"/>
    <property type="project" value="UniProtKB-SubCell"/>
</dbReference>
<evidence type="ECO:0000256" key="4">
    <source>
        <dbReference type="ARBA" id="ARBA00016961"/>
    </source>
</evidence>
<dbReference type="STRING" id="995038.SAMN05216274_103175"/>
<evidence type="ECO:0000256" key="11">
    <source>
        <dbReference type="ARBA" id="ARBA00023284"/>
    </source>
</evidence>
<dbReference type="Gene3D" id="3.30.390.30">
    <property type="match status" value="1"/>
</dbReference>
<dbReference type="SUPFAM" id="SSF55424">
    <property type="entry name" value="FAD/NAD-linked reductases, dimerisation (C-terminal) domain"/>
    <property type="match status" value="1"/>
</dbReference>
<evidence type="ECO:0000256" key="6">
    <source>
        <dbReference type="ARBA" id="ARBA00022630"/>
    </source>
</evidence>
<keyword evidence="8 16" id="KW-0560">Oxidoreductase</keyword>
<evidence type="ECO:0000256" key="7">
    <source>
        <dbReference type="ARBA" id="ARBA00022827"/>
    </source>
</evidence>
<dbReference type="InterPro" id="IPR023753">
    <property type="entry name" value="FAD/NAD-binding_dom"/>
</dbReference>
<evidence type="ECO:0000256" key="8">
    <source>
        <dbReference type="ARBA" id="ARBA00023002"/>
    </source>
</evidence>
<dbReference type="EC" id="1.8.1.4" evidence="3 16"/>
<name>A0A1I2Z6L2_9MICO</name>
<dbReference type="PIRSF" id="PIRSF000350">
    <property type="entry name" value="Mercury_reductase_MerA"/>
    <property type="match status" value="1"/>
</dbReference>
<dbReference type="Pfam" id="PF02852">
    <property type="entry name" value="Pyr_redox_dim"/>
    <property type="match status" value="1"/>
</dbReference>
<evidence type="ECO:0000313" key="19">
    <source>
        <dbReference type="EMBL" id="SFH33199.1"/>
    </source>
</evidence>
<dbReference type="PANTHER" id="PTHR22912:SF217">
    <property type="entry name" value="DIHYDROLIPOYL DEHYDROGENASE"/>
    <property type="match status" value="1"/>
</dbReference>
<keyword evidence="10" id="KW-1015">Disulfide bond</keyword>
<feature type="binding site" evidence="14">
    <location>
        <position position="52"/>
    </location>
    <ligand>
        <name>FAD</name>
        <dbReference type="ChEBI" id="CHEBI:57692"/>
    </ligand>
</feature>
<dbReference type="InterPro" id="IPR006258">
    <property type="entry name" value="Lipoamide_DH"/>
</dbReference>
<keyword evidence="6 16" id="KW-0285">Flavoprotein</keyword>
<comment type="caution">
    <text evidence="20">The sequence shown here is derived from an EMBL/GenBank/DDBJ whole genome shotgun (WGS) entry which is preliminary data.</text>
</comment>
<comment type="similarity">
    <text evidence="2 16">Belongs to the class-I pyridine nucleotide-disulfide oxidoreductase family.</text>
</comment>
<feature type="disulfide bond" description="Redox-active" evidence="15">
    <location>
        <begin position="43"/>
        <end position="48"/>
    </location>
</feature>
<dbReference type="PROSITE" id="PS00076">
    <property type="entry name" value="PYRIDINE_REDOX_1"/>
    <property type="match status" value="1"/>
</dbReference>
<evidence type="ECO:0000256" key="13">
    <source>
        <dbReference type="PIRSR" id="PIRSR000350-2"/>
    </source>
</evidence>
<organism evidence="20 22">
    <name type="scientific">Cryobacterium levicorallinum</name>
    <dbReference type="NCBI Taxonomy" id="995038"/>
    <lineage>
        <taxon>Bacteria</taxon>
        <taxon>Bacillati</taxon>
        <taxon>Actinomycetota</taxon>
        <taxon>Actinomycetes</taxon>
        <taxon>Micrococcales</taxon>
        <taxon>Microbacteriaceae</taxon>
        <taxon>Cryobacterium</taxon>
    </lineage>
</organism>
<evidence type="ECO:0000256" key="15">
    <source>
        <dbReference type="PIRSR" id="PIRSR000350-4"/>
    </source>
</evidence>
<dbReference type="PRINTS" id="PR00411">
    <property type="entry name" value="PNDRDTASEI"/>
</dbReference>
<dbReference type="InterPro" id="IPR012999">
    <property type="entry name" value="Pyr_OxRdtase_I_AS"/>
</dbReference>
<feature type="active site" description="Proton acceptor" evidence="13">
    <location>
        <position position="435"/>
    </location>
</feature>
<evidence type="ECO:0000256" key="16">
    <source>
        <dbReference type="RuleBase" id="RU003692"/>
    </source>
</evidence>
<evidence type="ECO:0000256" key="9">
    <source>
        <dbReference type="ARBA" id="ARBA00023027"/>
    </source>
</evidence>
<dbReference type="InterPro" id="IPR036188">
    <property type="entry name" value="FAD/NAD-bd_sf"/>
</dbReference>
<dbReference type="Pfam" id="PF07992">
    <property type="entry name" value="Pyr_redox_2"/>
    <property type="match status" value="1"/>
</dbReference>
<proteinExistence type="inferred from homology"/>
<evidence type="ECO:0000313" key="22">
    <source>
        <dbReference type="Proteomes" id="UP000297963"/>
    </source>
</evidence>
<dbReference type="NCBIfam" id="TIGR01350">
    <property type="entry name" value="lipoamide_DH"/>
    <property type="match status" value="1"/>
</dbReference>
<feature type="binding site" evidence="14">
    <location>
        <begin position="139"/>
        <end position="141"/>
    </location>
    <ligand>
        <name>FAD</name>
        <dbReference type="ChEBI" id="CHEBI:57692"/>
    </ligand>
</feature>
<keyword evidence="5" id="KW-0963">Cytoplasm</keyword>
<dbReference type="AlphaFoldDB" id="A0A1I2Z6L2"/>
<evidence type="ECO:0000259" key="18">
    <source>
        <dbReference type="Pfam" id="PF07992"/>
    </source>
</evidence>
<dbReference type="Proteomes" id="UP000199681">
    <property type="component" value="Unassembled WGS sequence"/>
</dbReference>
<sequence>MSDQNFDIVVLGGGSGGYAAALRAVQLGFTVGLIEKGKLGGTCLHVGCIPTKALLHSAEVADVSRESAKYGVKTTFEGIDMAAVTAFREGIVASKYKGLQGLVKARGITVIEGEGHLVSPTTVQVGEDTIVGKNVILATGSYARSLPGLEIGGRVITSETALALDYVPKKVAVLGGGVIGAEFASVWRSFGADVTIIEALPHLVPNEEESISKQLERAFRKRGIEYSLGIRFQSVTQSDSGVVVTLENGATVEADLLLVAVGRGPVTAGLGFDEVGVTMDRGFVITDERLATNIPGVYAVGDIVPGLQLAHRGFQQGIFVAEEIAGLNPIIVEDINIPKVTYCDPEVASVGYSEAKAADKFGADQISTYEYNLGGNGKSSILGTAGSVKLVRVKDGPIVGIHMIGARVGELIGEGQLVVNWEAYPEDIAPFLHAHPTQNEAMGEAFLALAGKPLHAM</sequence>
<feature type="binding site" evidence="14">
    <location>
        <begin position="175"/>
        <end position="182"/>
    </location>
    <ligand>
        <name>NAD(+)</name>
        <dbReference type="ChEBI" id="CHEBI:57540"/>
    </ligand>
</feature>
<dbReference type="InterPro" id="IPR001100">
    <property type="entry name" value="Pyr_nuc-diS_OxRdtase"/>
</dbReference>
<dbReference type="PRINTS" id="PR00368">
    <property type="entry name" value="FADPNR"/>
</dbReference>
<dbReference type="GO" id="GO:0006103">
    <property type="term" value="P:2-oxoglutarate metabolic process"/>
    <property type="evidence" value="ECO:0007669"/>
    <property type="project" value="TreeGrafter"/>
</dbReference>
<dbReference type="Gene3D" id="3.50.50.60">
    <property type="entry name" value="FAD/NAD(P)-binding domain"/>
    <property type="match status" value="2"/>
</dbReference>
<reference evidence="20 22" key="2">
    <citation type="submission" date="2019-03" db="EMBL/GenBank/DDBJ databases">
        <title>Genomics of glacier-inhabiting Cryobacterium strains.</title>
        <authorList>
            <person name="Liu Q."/>
            <person name="Xin Y.-H."/>
        </authorList>
    </citation>
    <scope>NUCLEOTIDE SEQUENCE [LARGE SCALE GENOMIC DNA]</scope>
    <source>
        <strain evidence="20 22">Hh34</strain>
    </source>
</reference>
<dbReference type="EMBL" id="SOFE01000023">
    <property type="protein sequence ID" value="TFB82888.1"/>
    <property type="molecule type" value="Genomic_DNA"/>
</dbReference>
<feature type="binding site" evidence="14">
    <location>
        <position position="115"/>
    </location>
    <ligand>
        <name>FAD</name>
        <dbReference type="ChEBI" id="CHEBI:57692"/>
    </ligand>
</feature>
<evidence type="ECO:0000256" key="10">
    <source>
        <dbReference type="ARBA" id="ARBA00023157"/>
    </source>
</evidence>
<dbReference type="InterPro" id="IPR050151">
    <property type="entry name" value="Class-I_Pyr_Nuc-Dis_Oxidored"/>
</dbReference>
<comment type="cofactor">
    <cofactor evidence="14 16">
        <name>FAD</name>
        <dbReference type="ChEBI" id="CHEBI:57692"/>
    </cofactor>
    <text evidence="14 16">Binds 1 FAD per subunit.</text>
</comment>
<evidence type="ECO:0000256" key="2">
    <source>
        <dbReference type="ARBA" id="ARBA00007532"/>
    </source>
</evidence>
<protein>
    <recommendedName>
        <fullName evidence="4 16">Dihydrolipoyl dehydrogenase</fullName>
        <ecNumber evidence="3 16">1.8.1.4</ecNumber>
    </recommendedName>
</protein>
<feature type="binding site" evidence="14">
    <location>
        <position position="198"/>
    </location>
    <ligand>
        <name>NAD(+)</name>
        <dbReference type="ChEBI" id="CHEBI:57540"/>
    </ligand>
</feature>
<evidence type="ECO:0000259" key="17">
    <source>
        <dbReference type="Pfam" id="PF02852"/>
    </source>
</evidence>
<keyword evidence="21" id="KW-1185">Reference proteome</keyword>
<evidence type="ECO:0000313" key="21">
    <source>
        <dbReference type="Proteomes" id="UP000199681"/>
    </source>
</evidence>
<feature type="binding site" evidence="14">
    <location>
        <position position="302"/>
    </location>
    <ligand>
        <name>FAD</name>
        <dbReference type="ChEBI" id="CHEBI:57692"/>
    </ligand>
</feature>
<dbReference type="EMBL" id="FOPW01000003">
    <property type="protein sequence ID" value="SFH33199.1"/>
    <property type="molecule type" value="Genomic_DNA"/>
</dbReference>
<accession>A0A1I2Z6L2</accession>
<comment type="miscellaneous">
    <text evidence="16">The active site is a redox-active disulfide bond.</text>
</comment>
<dbReference type="SUPFAM" id="SSF51905">
    <property type="entry name" value="FAD/NAD(P)-binding domain"/>
    <property type="match status" value="1"/>
</dbReference>
<evidence type="ECO:0000256" key="1">
    <source>
        <dbReference type="ARBA" id="ARBA00004496"/>
    </source>
</evidence>
<dbReference type="GO" id="GO:0004148">
    <property type="term" value="F:dihydrolipoyl dehydrogenase (NADH) activity"/>
    <property type="evidence" value="ECO:0007669"/>
    <property type="project" value="UniProtKB-EC"/>
</dbReference>
<feature type="domain" description="FAD/NAD(P)-binding" evidence="18">
    <location>
        <begin position="6"/>
        <end position="317"/>
    </location>
</feature>
<evidence type="ECO:0000256" key="14">
    <source>
        <dbReference type="PIRSR" id="PIRSR000350-3"/>
    </source>
</evidence>
<dbReference type="RefSeq" id="WP_092448637.1">
    <property type="nucleotide sequence ID" value="NZ_BKAC01000001.1"/>
</dbReference>
<keyword evidence="11 16" id="KW-0676">Redox-active center</keyword>
<dbReference type="GO" id="GO:0050660">
    <property type="term" value="F:flavin adenine dinucleotide binding"/>
    <property type="evidence" value="ECO:0007669"/>
    <property type="project" value="InterPro"/>
</dbReference>
<evidence type="ECO:0000313" key="20">
    <source>
        <dbReference type="EMBL" id="TFB82888.1"/>
    </source>
</evidence>
<dbReference type="InterPro" id="IPR004099">
    <property type="entry name" value="Pyr_nucl-diS_OxRdtase_dimer"/>
</dbReference>
<evidence type="ECO:0000256" key="12">
    <source>
        <dbReference type="ARBA" id="ARBA00049187"/>
    </source>
</evidence>
<feature type="binding site" evidence="14">
    <location>
        <position position="262"/>
    </location>
    <ligand>
        <name>NAD(+)</name>
        <dbReference type="ChEBI" id="CHEBI:57540"/>
    </ligand>
</feature>
<dbReference type="InterPro" id="IPR016156">
    <property type="entry name" value="FAD/NAD-linked_Rdtase_dimer_sf"/>
</dbReference>
<gene>
    <name evidence="20" type="primary">lpdA</name>
    <name evidence="20" type="ORF">E3O11_13685</name>
    <name evidence="19" type="ORF">SAMN05216274_103175</name>
</gene>
<comment type="subcellular location">
    <subcellularLocation>
        <location evidence="1">Cytoplasm</location>
    </subcellularLocation>
</comment>
<reference evidence="19 21" key="1">
    <citation type="submission" date="2016-10" db="EMBL/GenBank/DDBJ databases">
        <authorList>
            <person name="Varghese N."/>
            <person name="Submissions S."/>
        </authorList>
    </citation>
    <scope>NUCLEOTIDE SEQUENCE [LARGE SCALE GENOMIC DNA]</scope>
    <source>
        <strain evidence="19 21">GMCC 1.11211</strain>
    </source>
</reference>
<keyword evidence="14" id="KW-0547">Nucleotide-binding</keyword>
<evidence type="ECO:0000256" key="5">
    <source>
        <dbReference type="ARBA" id="ARBA00022490"/>
    </source>
</evidence>
<feature type="domain" description="Pyridine nucleotide-disulphide oxidoreductase dimerisation" evidence="17">
    <location>
        <begin position="337"/>
        <end position="445"/>
    </location>
</feature>
<dbReference type="Proteomes" id="UP000297963">
    <property type="component" value="Unassembled WGS sequence"/>
</dbReference>
<comment type="catalytic activity">
    <reaction evidence="12 16">
        <text>N(6)-[(R)-dihydrolipoyl]-L-lysyl-[protein] + NAD(+) = N(6)-[(R)-lipoyl]-L-lysyl-[protein] + NADH + H(+)</text>
        <dbReference type="Rhea" id="RHEA:15045"/>
        <dbReference type="Rhea" id="RHEA-COMP:10474"/>
        <dbReference type="Rhea" id="RHEA-COMP:10475"/>
        <dbReference type="ChEBI" id="CHEBI:15378"/>
        <dbReference type="ChEBI" id="CHEBI:57540"/>
        <dbReference type="ChEBI" id="CHEBI:57945"/>
        <dbReference type="ChEBI" id="CHEBI:83099"/>
        <dbReference type="ChEBI" id="CHEBI:83100"/>
        <dbReference type="EC" id="1.8.1.4"/>
    </reaction>
</comment>